<accession>A0A7G2CNX4</accession>
<organism evidence="2 3">
    <name type="scientific">Angomonas deanei</name>
    <dbReference type="NCBI Taxonomy" id="59799"/>
    <lineage>
        <taxon>Eukaryota</taxon>
        <taxon>Discoba</taxon>
        <taxon>Euglenozoa</taxon>
        <taxon>Kinetoplastea</taxon>
        <taxon>Metakinetoplastina</taxon>
        <taxon>Trypanosomatida</taxon>
        <taxon>Trypanosomatidae</taxon>
        <taxon>Strigomonadinae</taxon>
        <taxon>Angomonas</taxon>
    </lineage>
</organism>
<proteinExistence type="predicted"/>
<sequence>MAKESKSKKPTPPTTAGEKAPTAKAAPAKAAPVKSASAKKQPPADTTTPKRKPSMKDSSKHTSAAPTPKKGEPKHGRRAVGEAGDSPTKAAVKNSWMTSPHKKKVEDTILGKVQTVQDDVDENTGKEHDRKRRQAREDLENKLAVAPTGYQATLPKLSELDITSTWDKLLQSIHKEYDMSCLTGCLAQDLDEDAQWNPDMLLVQLTSDLLDAAERKAIEDPMSYNVLDEGDLGN</sequence>
<keyword evidence="2" id="KW-0282">Flagellum</keyword>
<keyword evidence="3" id="KW-1185">Reference proteome</keyword>
<dbReference type="Proteomes" id="UP000515908">
    <property type="component" value="Chromosome 21"/>
</dbReference>
<keyword evidence="2" id="KW-0969">Cilium</keyword>
<dbReference type="VEuPathDB" id="TriTrypDB:ADEAN_000902200"/>
<evidence type="ECO:0000256" key="1">
    <source>
        <dbReference type="SAM" id="MobiDB-lite"/>
    </source>
</evidence>
<name>A0A7G2CNX4_9TRYP</name>
<dbReference type="OrthoDB" id="267109at2759"/>
<reference evidence="2 3" key="1">
    <citation type="submission" date="2020-08" db="EMBL/GenBank/DDBJ databases">
        <authorList>
            <person name="Newling K."/>
            <person name="Davey J."/>
            <person name="Forrester S."/>
        </authorList>
    </citation>
    <scope>NUCLEOTIDE SEQUENCE [LARGE SCALE GENOMIC DNA]</scope>
    <source>
        <strain evidence="3">Crithidia deanei Carvalho (ATCC PRA-265)</strain>
    </source>
</reference>
<dbReference type="InterPro" id="IPR029302">
    <property type="entry name" value="IFT43"/>
</dbReference>
<dbReference type="EMBL" id="LR877165">
    <property type="protein sequence ID" value="CAD2221490.1"/>
    <property type="molecule type" value="Genomic_DNA"/>
</dbReference>
<feature type="compositionally biased region" description="Low complexity" evidence="1">
    <location>
        <begin position="14"/>
        <end position="44"/>
    </location>
</feature>
<dbReference type="AlphaFoldDB" id="A0A7G2CNX4"/>
<dbReference type="Pfam" id="PF15305">
    <property type="entry name" value="IFT43"/>
    <property type="match status" value="1"/>
</dbReference>
<evidence type="ECO:0000313" key="3">
    <source>
        <dbReference type="Proteomes" id="UP000515908"/>
    </source>
</evidence>
<gene>
    <name evidence="2" type="ORF">ADEAN_000902200</name>
</gene>
<protein>
    <submittedName>
        <fullName evidence="2">Intraflagellar transport protein 43, putative</fullName>
    </submittedName>
</protein>
<evidence type="ECO:0000313" key="2">
    <source>
        <dbReference type="EMBL" id="CAD2221490.1"/>
    </source>
</evidence>
<keyword evidence="2" id="KW-0966">Cell projection</keyword>
<dbReference type="GO" id="GO:0030991">
    <property type="term" value="C:intraciliary transport particle A"/>
    <property type="evidence" value="ECO:0007669"/>
    <property type="project" value="InterPro"/>
</dbReference>
<feature type="region of interest" description="Disordered" evidence="1">
    <location>
        <begin position="1"/>
        <end position="138"/>
    </location>
</feature>